<proteinExistence type="predicted"/>
<dbReference type="EMBL" id="JBHTMU010000007">
    <property type="protein sequence ID" value="MFD1341894.1"/>
    <property type="molecule type" value="Genomic_DNA"/>
</dbReference>
<gene>
    <name evidence="2" type="ORF">ACFQ4E_05620</name>
</gene>
<sequence length="146" mass="15602">MPTAPKLVAALLMAALGYLISELIKELLPDSTDFGIFSIVNAVLGFLAGWIVVGKRVGRGWAAAVSNGLTGVVALVVWGLAVQALYEMFRLSMKHRFHGAMEALNEAFVLFIDYAGTMMVPSVIGPLLIGAIVVGFASEKAAKHWR</sequence>
<feature type="transmembrane region" description="Helical" evidence="1">
    <location>
        <begin position="65"/>
        <end position="86"/>
    </location>
</feature>
<evidence type="ECO:0000313" key="2">
    <source>
        <dbReference type="EMBL" id="MFD1341894.1"/>
    </source>
</evidence>
<name>A0ABW3ZFH8_9RHOB</name>
<keyword evidence="1" id="KW-1133">Transmembrane helix</keyword>
<protein>
    <submittedName>
        <fullName evidence="2">TrgA family protein</fullName>
    </submittedName>
</protein>
<keyword evidence="3" id="KW-1185">Reference proteome</keyword>
<dbReference type="RefSeq" id="WP_386801959.1">
    <property type="nucleotide sequence ID" value="NZ_JBHTMU010000007.1"/>
</dbReference>
<dbReference type="InterPro" id="IPR047784">
    <property type="entry name" value="TrgA"/>
</dbReference>
<keyword evidence="1" id="KW-0472">Membrane</keyword>
<keyword evidence="1" id="KW-0812">Transmembrane</keyword>
<dbReference type="Proteomes" id="UP001597135">
    <property type="component" value="Unassembled WGS sequence"/>
</dbReference>
<dbReference type="NCBIfam" id="NF033773">
    <property type="entry name" value="tellur_TrgA"/>
    <property type="match status" value="1"/>
</dbReference>
<comment type="caution">
    <text evidence="2">The sequence shown here is derived from an EMBL/GenBank/DDBJ whole genome shotgun (WGS) entry which is preliminary data.</text>
</comment>
<reference evidence="3" key="1">
    <citation type="journal article" date="2019" name="Int. J. Syst. Evol. Microbiol.">
        <title>The Global Catalogue of Microorganisms (GCM) 10K type strain sequencing project: providing services to taxonomists for standard genome sequencing and annotation.</title>
        <authorList>
            <consortium name="The Broad Institute Genomics Platform"/>
            <consortium name="The Broad Institute Genome Sequencing Center for Infectious Disease"/>
            <person name="Wu L."/>
            <person name="Ma J."/>
        </authorList>
    </citation>
    <scope>NUCLEOTIDE SEQUENCE [LARGE SCALE GENOMIC DNA]</scope>
    <source>
        <strain evidence="3">CCUG 62953</strain>
    </source>
</reference>
<feature type="transmembrane region" description="Helical" evidence="1">
    <location>
        <begin position="114"/>
        <end position="137"/>
    </location>
</feature>
<evidence type="ECO:0000256" key="1">
    <source>
        <dbReference type="SAM" id="Phobius"/>
    </source>
</evidence>
<organism evidence="2 3">
    <name type="scientific">Litorisediminicola beolgyonensis</name>
    <dbReference type="NCBI Taxonomy" id="1173614"/>
    <lineage>
        <taxon>Bacteria</taxon>
        <taxon>Pseudomonadati</taxon>
        <taxon>Pseudomonadota</taxon>
        <taxon>Alphaproteobacteria</taxon>
        <taxon>Rhodobacterales</taxon>
        <taxon>Paracoccaceae</taxon>
        <taxon>Litorisediminicola</taxon>
    </lineage>
</organism>
<evidence type="ECO:0000313" key="3">
    <source>
        <dbReference type="Proteomes" id="UP001597135"/>
    </source>
</evidence>
<feature type="transmembrane region" description="Helical" evidence="1">
    <location>
        <begin position="31"/>
        <end position="53"/>
    </location>
</feature>
<accession>A0ABW3ZFH8</accession>